<dbReference type="Proteomes" id="UP000601435">
    <property type="component" value="Unassembled WGS sequence"/>
</dbReference>
<feature type="non-terminal residue" evidence="1">
    <location>
        <position position="1"/>
    </location>
</feature>
<name>A0A812ZUH3_9DINO</name>
<reference evidence="1" key="1">
    <citation type="submission" date="2021-02" db="EMBL/GenBank/DDBJ databases">
        <authorList>
            <person name="Dougan E. K."/>
            <person name="Rhodes N."/>
            <person name="Thang M."/>
            <person name="Chan C."/>
        </authorList>
    </citation>
    <scope>NUCLEOTIDE SEQUENCE</scope>
</reference>
<keyword evidence="2" id="KW-1185">Reference proteome</keyword>
<evidence type="ECO:0000313" key="1">
    <source>
        <dbReference type="EMBL" id="CAE7838513.1"/>
    </source>
</evidence>
<evidence type="ECO:0000313" key="2">
    <source>
        <dbReference type="Proteomes" id="UP000601435"/>
    </source>
</evidence>
<dbReference type="OrthoDB" id="412637at2759"/>
<dbReference type="EMBL" id="CAJNJA010049782">
    <property type="protein sequence ID" value="CAE7838513.1"/>
    <property type="molecule type" value="Genomic_DNA"/>
</dbReference>
<organism evidence="1 2">
    <name type="scientific">Symbiodinium necroappetens</name>
    <dbReference type="NCBI Taxonomy" id="1628268"/>
    <lineage>
        <taxon>Eukaryota</taxon>
        <taxon>Sar</taxon>
        <taxon>Alveolata</taxon>
        <taxon>Dinophyceae</taxon>
        <taxon>Suessiales</taxon>
        <taxon>Symbiodiniaceae</taxon>
        <taxon>Symbiodinium</taxon>
    </lineage>
</organism>
<protein>
    <submittedName>
        <fullName evidence="1">Uncharacterized protein</fullName>
    </submittedName>
</protein>
<gene>
    <name evidence="1" type="ORF">SNEC2469_LOCUS25319</name>
</gene>
<sequence length="106" mass="11494">NVCQQLLKVLWDHLHRPSATNMGDFLDRGCTALVKDHLLKEGWAPNSGGRCAGAGTLAADGEPWCLIQDPLSSIVEHPHLAENYDPGADSLILACEHTIAKNRGNR</sequence>
<proteinExistence type="predicted"/>
<accession>A0A812ZUH3</accession>
<comment type="caution">
    <text evidence="1">The sequence shown here is derived from an EMBL/GenBank/DDBJ whole genome shotgun (WGS) entry which is preliminary data.</text>
</comment>
<feature type="non-terminal residue" evidence="1">
    <location>
        <position position="106"/>
    </location>
</feature>
<dbReference type="AlphaFoldDB" id="A0A812ZUH3"/>